<sequence>MEGPLGTRDDLARLLVGVVVRGLLQAGLRGVLVSGSVPLEKRFLDEKDLDLQSYAEKNIFFVKSAPHAWLFPRCSLVVHHGGIGTVGAALRAGLPSVTLLKVAIRDQVWNAHILQSIGCGLALHDNELLGSAITWCSTSEAMRDKCAAMRHRLEEEDGAAATVASIERFMREDVDSGAWREALDAHLAEKRQALESLRERGGKPCANLAVCGLCATWHSEWCCAACSWGQGHGPKCDREPLVPVEKPEEEAAAGADEPPGPSGG</sequence>
<dbReference type="InterPro" id="IPR010610">
    <property type="entry name" value="EryCIII-like_C"/>
</dbReference>
<dbReference type="PANTHER" id="PTHR48050">
    <property type="entry name" value="STEROL 3-BETA-GLUCOSYLTRANSFERASE"/>
    <property type="match status" value="1"/>
</dbReference>
<dbReference type="SUPFAM" id="SSF53756">
    <property type="entry name" value="UDP-Glycosyltransferase/glycogen phosphorylase"/>
    <property type="match status" value="1"/>
</dbReference>
<reference evidence="3" key="1">
    <citation type="submission" date="2023-10" db="EMBL/GenBank/DDBJ databases">
        <authorList>
            <person name="Chen Y."/>
            <person name="Shah S."/>
            <person name="Dougan E. K."/>
            <person name="Thang M."/>
            <person name="Chan C."/>
        </authorList>
    </citation>
    <scope>NUCLEOTIDE SEQUENCE [LARGE SCALE GENOMIC DNA]</scope>
</reference>
<evidence type="ECO:0000256" key="1">
    <source>
        <dbReference type="SAM" id="MobiDB-lite"/>
    </source>
</evidence>
<accession>A0ABN9VI43</accession>
<feature type="domain" description="Erythromycin biosynthesis protein CIII-like C-terminal" evidence="2">
    <location>
        <begin position="45"/>
        <end position="142"/>
    </location>
</feature>
<proteinExistence type="predicted"/>
<feature type="region of interest" description="Disordered" evidence="1">
    <location>
        <begin position="232"/>
        <end position="264"/>
    </location>
</feature>
<dbReference type="Pfam" id="PF06722">
    <property type="entry name" value="EryCIII-like_C"/>
    <property type="match status" value="1"/>
</dbReference>
<evidence type="ECO:0000259" key="2">
    <source>
        <dbReference type="Pfam" id="PF06722"/>
    </source>
</evidence>
<dbReference type="EMBL" id="CAUYUJ010017208">
    <property type="protein sequence ID" value="CAK0872840.1"/>
    <property type="molecule type" value="Genomic_DNA"/>
</dbReference>
<gene>
    <name evidence="3" type="ORF">PCOR1329_LOCUS58196</name>
</gene>
<organism evidence="3 4">
    <name type="scientific">Prorocentrum cordatum</name>
    <dbReference type="NCBI Taxonomy" id="2364126"/>
    <lineage>
        <taxon>Eukaryota</taxon>
        <taxon>Sar</taxon>
        <taxon>Alveolata</taxon>
        <taxon>Dinophyceae</taxon>
        <taxon>Prorocentrales</taxon>
        <taxon>Prorocentraceae</taxon>
        <taxon>Prorocentrum</taxon>
    </lineage>
</organism>
<keyword evidence="4" id="KW-1185">Reference proteome</keyword>
<name>A0ABN9VI43_9DINO</name>
<evidence type="ECO:0000313" key="3">
    <source>
        <dbReference type="EMBL" id="CAK0872840.1"/>
    </source>
</evidence>
<dbReference type="Gene3D" id="3.40.50.2000">
    <property type="entry name" value="Glycogen Phosphorylase B"/>
    <property type="match status" value="1"/>
</dbReference>
<evidence type="ECO:0000313" key="4">
    <source>
        <dbReference type="Proteomes" id="UP001189429"/>
    </source>
</evidence>
<dbReference type="InterPro" id="IPR050426">
    <property type="entry name" value="Glycosyltransferase_28"/>
</dbReference>
<comment type="caution">
    <text evidence="3">The sequence shown here is derived from an EMBL/GenBank/DDBJ whole genome shotgun (WGS) entry which is preliminary data.</text>
</comment>
<dbReference type="Proteomes" id="UP001189429">
    <property type="component" value="Unassembled WGS sequence"/>
</dbReference>
<dbReference type="PANTHER" id="PTHR48050:SF13">
    <property type="entry name" value="STEROL 3-BETA-GLUCOSYLTRANSFERASE UGT80A2"/>
    <property type="match status" value="1"/>
</dbReference>
<protein>
    <recommendedName>
        <fullName evidence="2">Erythromycin biosynthesis protein CIII-like C-terminal domain-containing protein</fullName>
    </recommendedName>
</protein>